<dbReference type="STRING" id="33114.A0A2G2WXR2"/>
<dbReference type="InterPro" id="IPR000719">
    <property type="entry name" value="Prot_kinase_dom"/>
</dbReference>
<keyword evidence="2" id="KW-0418">Kinase</keyword>
<dbReference type="OrthoDB" id="1290528at2759"/>
<evidence type="ECO:0000259" key="1">
    <source>
        <dbReference type="PROSITE" id="PS50011"/>
    </source>
</evidence>
<dbReference type="InterPro" id="IPR008271">
    <property type="entry name" value="Ser/Thr_kinase_AS"/>
</dbReference>
<dbReference type="SUPFAM" id="SSF56112">
    <property type="entry name" value="Protein kinase-like (PK-like)"/>
    <property type="match status" value="1"/>
</dbReference>
<keyword evidence="3" id="KW-1185">Reference proteome</keyword>
<protein>
    <submittedName>
        <fullName evidence="2">Serine/threonine-protein kinase CTR1</fullName>
    </submittedName>
</protein>
<dbReference type="Gene3D" id="1.10.510.10">
    <property type="entry name" value="Transferase(Phosphotransferase) domain 1"/>
    <property type="match status" value="2"/>
</dbReference>
<reference evidence="3" key="2">
    <citation type="journal article" date="2017" name="J. Anim. Genet.">
        <title>Multiple reference genome sequences of hot pepper reveal the massive evolution of plant disease resistance genes by retroduplication.</title>
        <authorList>
            <person name="Kim S."/>
            <person name="Park J."/>
            <person name="Yeom S.-I."/>
            <person name="Kim Y.-M."/>
            <person name="Seo E."/>
            <person name="Kim K.-T."/>
            <person name="Kim M.-S."/>
            <person name="Lee J.M."/>
            <person name="Cheong K."/>
            <person name="Shin H.-S."/>
            <person name="Kim S.-B."/>
            <person name="Han K."/>
            <person name="Lee J."/>
            <person name="Park M."/>
            <person name="Lee H.-A."/>
            <person name="Lee H.-Y."/>
            <person name="Lee Y."/>
            <person name="Oh S."/>
            <person name="Lee J.H."/>
            <person name="Choi E."/>
            <person name="Choi E."/>
            <person name="Lee S.E."/>
            <person name="Jeon J."/>
            <person name="Kim H."/>
            <person name="Choi G."/>
            <person name="Song H."/>
            <person name="Lee J."/>
            <person name="Lee S.-C."/>
            <person name="Kwon J.-K."/>
            <person name="Lee H.-Y."/>
            <person name="Koo N."/>
            <person name="Hong Y."/>
            <person name="Kim R.W."/>
            <person name="Kang W.-H."/>
            <person name="Huh J.H."/>
            <person name="Kang B.-C."/>
            <person name="Yang T.-J."/>
            <person name="Lee Y.-H."/>
            <person name="Bennetzen J.L."/>
            <person name="Choi D."/>
        </authorList>
    </citation>
    <scope>NUCLEOTIDE SEQUENCE [LARGE SCALE GENOMIC DNA]</scope>
    <source>
        <strain evidence="3">cv. PBC81</strain>
    </source>
</reference>
<gene>
    <name evidence="2" type="ORF">CQW23_09803</name>
</gene>
<accession>A0A2G2WXR2</accession>
<dbReference type="EMBL" id="MLFT02000004">
    <property type="protein sequence ID" value="PHT50056.1"/>
    <property type="molecule type" value="Genomic_DNA"/>
</dbReference>
<sequence>MNMDRDMAPRDIGNDMRFLEGGSQLVSAKASRELGLDIEDFYIPWEVLVLKERIGDIAVKILMEQDFHVERIQGIFAGGNSDLPTPQLLINKLDERRRLAMAYDVAKGMNYLHKRNPPIVHRDLKSPNLLVNKKYTVKPEWMAPEVLRDEPLNEKSDVYSFGVILWERTTLQQPCVTLNPAQVVATVGFKGRRLEIPRDATPQVASINEACWAKEPWKRPSCCNHGYAETTN</sequence>
<dbReference type="PROSITE" id="PS00108">
    <property type="entry name" value="PROTEIN_KINASE_ST"/>
    <property type="match status" value="1"/>
</dbReference>
<name>A0A2G2WXR2_CAPBA</name>
<dbReference type="AlphaFoldDB" id="A0A2G2WXR2"/>
<proteinExistence type="predicted"/>
<dbReference type="Pfam" id="PF07714">
    <property type="entry name" value="PK_Tyr_Ser-Thr"/>
    <property type="match status" value="2"/>
</dbReference>
<dbReference type="GO" id="GO:0005524">
    <property type="term" value="F:ATP binding"/>
    <property type="evidence" value="ECO:0007669"/>
    <property type="project" value="InterPro"/>
</dbReference>
<dbReference type="GO" id="GO:0004674">
    <property type="term" value="F:protein serine/threonine kinase activity"/>
    <property type="evidence" value="ECO:0007669"/>
    <property type="project" value="TreeGrafter"/>
</dbReference>
<keyword evidence="2" id="KW-0808">Transferase</keyword>
<dbReference type="PANTHER" id="PTHR44329">
    <property type="entry name" value="SERINE/THREONINE-PROTEIN KINASE TNNI3K-RELATED"/>
    <property type="match status" value="1"/>
</dbReference>
<dbReference type="Proteomes" id="UP000224567">
    <property type="component" value="Unassembled WGS sequence"/>
</dbReference>
<feature type="domain" description="Protein kinase" evidence="1">
    <location>
        <begin position="1"/>
        <end position="232"/>
    </location>
</feature>
<organism evidence="2 3">
    <name type="scientific">Capsicum baccatum</name>
    <name type="common">Peruvian pepper</name>
    <dbReference type="NCBI Taxonomy" id="33114"/>
    <lineage>
        <taxon>Eukaryota</taxon>
        <taxon>Viridiplantae</taxon>
        <taxon>Streptophyta</taxon>
        <taxon>Embryophyta</taxon>
        <taxon>Tracheophyta</taxon>
        <taxon>Spermatophyta</taxon>
        <taxon>Magnoliopsida</taxon>
        <taxon>eudicotyledons</taxon>
        <taxon>Gunneridae</taxon>
        <taxon>Pentapetalae</taxon>
        <taxon>asterids</taxon>
        <taxon>lamiids</taxon>
        <taxon>Solanales</taxon>
        <taxon>Solanaceae</taxon>
        <taxon>Solanoideae</taxon>
        <taxon>Capsiceae</taxon>
        <taxon>Capsicum</taxon>
    </lineage>
</organism>
<dbReference type="InterPro" id="IPR051681">
    <property type="entry name" value="Ser/Thr_Kinases-Pseudokinases"/>
</dbReference>
<comment type="caution">
    <text evidence="2">The sequence shown here is derived from an EMBL/GenBank/DDBJ whole genome shotgun (WGS) entry which is preliminary data.</text>
</comment>
<dbReference type="InterPro" id="IPR011009">
    <property type="entry name" value="Kinase-like_dom_sf"/>
</dbReference>
<evidence type="ECO:0000313" key="2">
    <source>
        <dbReference type="EMBL" id="PHT50056.1"/>
    </source>
</evidence>
<dbReference type="PANTHER" id="PTHR44329:SF255">
    <property type="entry name" value="OS02G0527600 PROTEIN"/>
    <property type="match status" value="1"/>
</dbReference>
<evidence type="ECO:0000313" key="3">
    <source>
        <dbReference type="Proteomes" id="UP000224567"/>
    </source>
</evidence>
<dbReference type="InterPro" id="IPR001245">
    <property type="entry name" value="Ser-Thr/Tyr_kinase_cat_dom"/>
</dbReference>
<dbReference type="SMART" id="SM00220">
    <property type="entry name" value="S_TKc"/>
    <property type="match status" value="1"/>
</dbReference>
<dbReference type="PROSITE" id="PS50011">
    <property type="entry name" value="PROTEIN_KINASE_DOM"/>
    <property type="match status" value="1"/>
</dbReference>
<reference evidence="2 3" key="1">
    <citation type="journal article" date="2017" name="Genome Biol.">
        <title>New reference genome sequences of hot pepper reveal the massive evolution of plant disease-resistance genes by retroduplication.</title>
        <authorList>
            <person name="Kim S."/>
            <person name="Park J."/>
            <person name="Yeom S.I."/>
            <person name="Kim Y.M."/>
            <person name="Seo E."/>
            <person name="Kim K.T."/>
            <person name="Kim M.S."/>
            <person name="Lee J.M."/>
            <person name="Cheong K."/>
            <person name="Shin H.S."/>
            <person name="Kim S.B."/>
            <person name="Han K."/>
            <person name="Lee J."/>
            <person name="Park M."/>
            <person name="Lee H.A."/>
            <person name="Lee H.Y."/>
            <person name="Lee Y."/>
            <person name="Oh S."/>
            <person name="Lee J.H."/>
            <person name="Choi E."/>
            <person name="Choi E."/>
            <person name="Lee S.E."/>
            <person name="Jeon J."/>
            <person name="Kim H."/>
            <person name="Choi G."/>
            <person name="Song H."/>
            <person name="Lee J."/>
            <person name="Lee S.C."/>
            <person name="Kwon J.K."/>
            <person name="Lee H.Y."/>
            <person name="Koo N."/>
            <person name="Hong Y."/>
            <person name="Kim R.W."/>
            <person name="Kang W.H."/>
            <person name="Huh J.H."/>
            <person name="Kang B.C."/>
            <person name="Yang T.J."/>
            <person name="Lee Y.H."/>
            <person name="Bennetzen J.L."/>
            <person name="Choi D."/>
        </authorList>
    </citation>
    <scope>NUCLEOTIDE SEQUENCE [LARGE SCALE GENOMIC DNA]</scope>
    <source>
        <strain evidence="3">cv. PBC81</strain>
    </source>
</reference>